<dbReference type="WBParaSite" id="TREG1_63830.1">
    <property type="protein sequence ID" value="TREG1_63830.1"/>
    <property type="gene ID" value="TREG1_63830"/>
</dbReference>
<feature type="compositionally biased region" description="Basic and acidic residues" evidence="1">
    <location>
        <begin position="625"/>
        <end position="637"/>
    </location>
</feature>
<dbReference type="WBParaSite" id="TREG1_63830.2">
    <property type="protein sequence ID" value="TREG1_63830.2"/>
    <property type="gene ID" value="TREG1_63830"/>
</dbReference>
<protein>
    <submittedName>
        <fullName evidence="3 4">Uncharacterized protein</fullName>
    </submittedName>
</protein>
<name>A0AA85K3B6_TRIRE</name>
<proteinExistence type="predicted"/>
<evidence type="ECO:0000313" key="4">
    <source>
        <dbReference type="WBParaSite" id="TREG1_63830.2"/>
    </source>
</evidence>
<evidence type="ECO:0000313" key="2">
    <source>
        <dbReference type="Proteomes" id="UP000050795"/>
    </source>
</evidence>
<keyword evidence="2" id="KW-1185">Reference proteome</keyword>
<organism evidence="2 3">
    <name type="scientific">Trichobilharzia regenti</name>
    <name type="common">Nasal bird schistosome</name>
    <dbReference type="NCBI Taxonomy" id="157069"/>
    <lineage>
        <taxon>Eukaryota</taxon>
        <taxon>Metazoa</taxon>
        <taxon>Spiralia</taxon>
        <taxon>Lophotrochozoa</taxon>
        <taxon>Platyhelminthes</taxon>
        <taxon>Trematoda</taxon>
        <taxon>Digenea</taxon>
        <taxon>Strigeidida</taxon>
        <taxon>Schistosomatoidea</taxon>
        <taxon>Schistosomatidae</taxon>
        <taxon>Trichobilharzia</taxon>
    </lineage>
</organism>
<feature type="region of interest" description="Disordered" evidence="1">
    <location>
        <begin position="616"/>
        <end position="637"/>
    </location>
</feature>
<evidence type="ECO:0000256" key="1">
    <source>
        <dbReference type="SAM" id="MobiDB-lite"/>
    </source>
</evidence>
<accession>A0AA85K3B6</accession>
<evidence type="ECO:0000313" key="3">
    <source>
        <dbReference type="WBParaSite" id="TREG1_63830.1"/>
    </source>
</evidence>
<sequence>MIEELYKPYSIYELAALFAGGVMPSASRCKHVFYFFKRSLINSKESLKRLDELKTLLSNKGLNVYEYEDYKSIRFIMMNEIIKLKQTLTLRLPNSDDMLNSEQNSEYISSRQLNELEDILDQFCLSAFTDKSDTEISMDSILDLYKLEDWSSKLKRSNQRFRHINENTQRSLSDNRILLLTGQPGVGKSRFLMNWLDKRKLNGFNTLNSGDNKLTTQITIKTPSEIDHSGYKFKNESSIIVIEEFIEANKCNSDIWQLLDDLNSKARKARCKGEDFTPNLGTTLSALTSEQEDFERARQLRQLGSRFFASLNPNASYHKGSYPPIVVIIDGMECLEDPLAKTPEGVKCIDWLFSCHVKNAEINLLDYGVIKANGLPIVPHRTRFILTCSSSHYISHQLTKCPFITTMEFPMHFKHKEALLHAKPEPTTIGSLEEASETAKEETEKQNTYQSTSLISLFPNLFNNGVYHNFGDPVKVRHQEKSFSSVSNNTEMIETHLMNPILVKLYENWCLRHNALARNLFIHELQAVLYNSNSSPGPEEMSNTDDYIERLLATQSVRQLILCLLHRWSIEFECYVISVEEDMLHLSSSSASSSSSSLSTTLIGSNVVKGDISHQSLSPANNSNHADDEQEDKKSSEVHNIDFKSLTRKAMTQLSKDWTIGWVGIVFHTILAASKFTWSKEDLYSCEDELYGFKFQDILYILNHIHLSETWVNQCILPSTVLALQSPLIGFYCLRLFHRAGVFSSKTGGAILRSTNLHGYLKFNHDIIHSVMRQMLARDNSATGVQLPLPTTAYKWCKDTTDTTDNTLSSILMKNYPEKALPTSSQSLSSHSLSLIEDNLYKSKPKITFQKIGHKIQAILSLTESGNTELYGSNEKKSTSLRINNNDYDHDDAVNDNKHPMLVQVIRERVVSTFKPTLHMIPDIFQILLKSNELLSSMNSKNQSISVYRSNTRHLILSVEVLNKLIRQLSNRSLTHLFISRLISTQIEMLSKVNHLIGVKILLNNIEYILLHPWFLLCYAFPAYETEIFTGSILNAHLLVRFWQFIQHSLQLIHKKSNENTDSILLSSSLSPSYNDTTDITNSVTTTTPTIKSTTTTTATDNTNINNSNMSGNTSKLNVLAQSAFYYLQYKDNAKENTDAAPNMYSNSVQLYELPGENNLESVIWIIGELMYFIGNENDSLKILSQLAEYFLQHETLSKADVIQLSYLGLSIVKKLRYLRCEMDDESFDDKIMLYHSLMHEIESKIMEWKKESSTLFDTGECAVVEQRICTALAYLKLYQLESIIGVTKNSNEQLNLFEYQINQSIESVKQLSDRHVDKLLSAMSKYLLAKLRLIQMKMNEYEFLLKQAISECISD</sequence>
<reference evidence="2" key="1">
    <citation type="submission" date="2022-06" db="EMBL/GenBank/DDBJ databases">
        <authorList>
            <person name="Berger JAMES D."/>
            <person name="Berger JAMES D."/>
        </authorList>
    </citation>
    <scope>NUCLEOTIDE SEQUENCE [LARGE SCALE GENOMIC DNA]</scope>
</reference>
<dbReference type="Proteomes" id="UP000050795">
    <property type="component" value="Unassembled WGS sequence"/>
</dbReference>
<reference evidence="3 4" key="2">
    <citation type="submission" date="2023-11" db="UniProtKB">
        <authorList>
            <consortium name="WormBaseParasite"/>
        </authorList>
    </citation>
    <scope>IDENTIFICATION</scope>
</reference>